<dbReference type="SUPFAM" id="SSF117839">
    <property type="entry name" value="WWE domain"/>
    <property type="match status" value="1"/>
</dbReference>
<dbReference type="GO" id="GO:1990404">
    <property type="term" value="F:NAD+-protein mono-ADP-ribosyltransferase activity"/>
    <property type="evidence" value="ECO:0007669"/>
    <property type="project" value="TreeGrafter"/>
</dbReference>
<feature type="zinc finger region" description="C3H1-type" evidence="4">
    <location>
        <begin position="269"/>
        <end position="299"/>
    </location>
</feature>
<evidence type="ECO:0000313" key="13">
    <source>
        <dbReference type="RefSeq" id="XP_022340772.1"/>
    </source>
</evidence>
<dbReference type="Gene3D" id="3.90.228.10">
    <property type="match status" value="1"/>
</dbReference>
<feature type="region of interest" description="Disordered" evidence="5">
    <location>
        <begin position="1"/>
        <end position="72"/>
    </location>
</feature>
<evidence type="ECO:0000259" key="8">
    <source>
        <dbReference type="PROSITE" id="PS51059"/>
    </source>
</evidence>
<keyword evidence="4" id="KW-0863">Zinc-finger</keyword>
<feature type="compositionally biased region" description="Basic and acidic residues" evidence="5">
    <location>
        <begin position="61"/>
        <end position="72"/>
    </location>
</feature>
<dbReference type="RefSeq" id="XP_022340769.1">
    <property type="nucleotide sequence ID" value="XM_022485061.1"/>
</dbReference>
<dbReference type="CDD" id="cd01439">
    <property type="entry name" value="TCCD_inducible_PARP_like"/>
    <property type="match status" value="1"/>
</dbReference>
<keyword evidence="4" id="KW-0862">Zinc</keyword>
<evidence type="ECO:0000259" key="6">
    <source>
        <dbReference type="PROSITE" id="PS50103"/>
    </source>
</evidence>
<protein>
    <submittedName>
        <fullName evidence="10 11">Poly [ADP-ribose] polymerase 12-like isoform X1</fullName>
    </submittedName>
</protein>
<dbReference type="PANTHER" id="PTHR45740:SF4">
    <property type="entry name" value="PROTEIN MONO-ADP-RIBOSYLTRANSFERASE PARP11"/>
    <property type="match status" value="1"/>
</dbReference>
<feature type="region of interest" description="Disordered" evidence="5">
    <location>
        <begin position="86"/>
        <end position="115"/>
    </location>
</feature>
<sequence length="971" mass="112034">MESYTFFNRSQGSVQNVSNAGGNTYSNTRSRGRGRGWRGRRGRGRGKFGAQTQRKGNLSTSREELRSSWRSEENLGVSDSESVYSVESRVSGCRKQRGRPISLSDEGSDDDFRTRRYVPGRKNRCQSASSYEDSENDFTEEDVFRNLVKSVEGITSVSQYMADCVPSHMQNEFKQWLKRRREKISVYIRRHNPIYIGPLLKKASLCVEHIGKNGCSRPNCSHFHICKFYLNGICKRGVRCWKGHDLQNNEQNEQLTENLGFEGFSDKEILTVILCRYPQVCRTETCPRGEDCPYLHICYNFIVNRCQDDDCERGHSLETAHNKWVLKVYKMDRWPNEKLSLLKTLINMPRKQKDIRYSEENTQQGYSTDDMTDGETKPQIKPIIEPKRSVFKAERPLTSFSSVNEEEAHQKEICLNQLAGVCPERHCQNHHTTLPYLWQIHMFGKWVSFDDNQMLEERYCNLEDSARGKVYIADNEWDINLHFEKGHGSCTNDTIYLGPLRIRRLSTASFGKEKEPPPGGSFHTQWRWYFRNDWHQWEQFEKDELQHTLEKKYTTGQKSYLFTRESHKFKYRISFSDWTQTNIDTGKGRKIMRRPVFISATEVRLRQFPRTLHISSLDPHPPEWNALDLAHEFELVELEETNREFDSVKTEFFATLREKNFKICNIYRIQNLALWNEYKMKRLNLEKIHARKAGSLEERSLFHGTDSYDTCYGICTNNFDFRLSGKNATVYGKGSYFAVSAKYSHSYTKGPVHLMFRAKVLIGSYTAGKHDMTCPPNIPGEGHRRYDTCVDNIANPSIFVVFDRNQCYPEYLIAYRQTAETTGILKSTPASRVNPPVSGSLGVQPLRTAHSTSHQNQSHTATVGTRNHTSQSTANLFQSSVDYYAGAKSELPLQTIILHPLQNPVLLLPPVLVAHHLSDPLLVLYQIQLLLHTHQTQHKVAFLLGTIPVPLLILRRPTAGIGFPTIGETIL</sequence>
<evidence type="ECO:0000259" key="7">
    <source>
        <dbReference type="PROSITE" id="PS50918"/>
    </source>
</evidence>
<feature type="domain" description="WWE" evidence="7">
    <location>
        <begin position="514"/>
        <end position="593"/>
    </location>
</feature>
<feature type="domain" description="C3H1-type" evidence="6">
    <location>
        <begin position="225"/>
        <end position="247"/>
    </location>
</feature>
<feature type="compositionally biased region" description="Basic residues" evidence="5">
    <location>
        <begin position="30"/>
        <end position="46"/>
    </location>
</feature>
<proteinExistence type="inferred from homology"/>
<dbReference type="Gene3D" id="3.30.1370.210">
    <property type="match status" value="1"/>
</dbReference>
<evidence type="ECO:0000256" key="2">
    <source>
        <dbReference type="ARBA" id="ARBA00023242"/>
    </source>
</evidence>
<feature type="region of interest" description="Disordered" evidence="5">
    <location>
        <begin position="850"/>
        <end position="871"/>
    </location>
</feature>
<dbReference type="Pfam" id="PF02825">
    <property type="entry name" value="WWE"/>
    <property type="match status" value="1"/>
</dbReference>
<evidence type="ECO:0000256" key="3">
    <source>
        <dbReference type="ARBA" id="ARBA00024347"/>
    </source>
</evidence>
<comment type="similarity">
    <text evidence="3">Belongs to the ARTD/PARP family.</text>
</comment>
<reference evidence="10 11" key="1">
    <citation type="submission" date="2025-04" db="UniProtKB">
        <authorList>
            <consortium name="RefSeq"/>
        </authorList>
    </citation>
    <scope>IDENTIFICATION</scope>
    <source>
        <tissue evidence="10 11">Whole sample</tissue>
    </source>
</reference>
<dbReference type="Pfam" id="PF00644">
    <property type="entry name" value="PARP"/>
    <property type="match status" value="1"/>
</dbReference>
<dbReference type="InterPro" id="IPR051712">
    <property type="entry name" value="ARTD-AVP"/>
</dbReference>
<feature type="region of interest" description="Disordered" evidence="5">
    <location>
        <begin position="356"/>
        <end position="378"/>
    </location>
</feature>
<feature type="zinc finger region" description="C3H1-type" evidence="4">
    <location>
        <begin position="225"/>
        <end position="247"/>
    </location>
</feature>
<dbReference type="InterPro" id="IPR000571">
    <property type="entry name" value="Znf_CCCH"/>
</dbReference>
<feature type="domain" description="C3H1-type" evidence="6">
    <location>
        <begin position="269"/>
        <end position="299"/>
    </location>
</feature>
<evidence type="ECO:0000256" key="1">
    <source>
        <dbReference type="ARBA" id="ARBA00004123"/>
    </source>
</evidence>
<dbReference type="Gene3D" id="3.30.720.50">
    <property type="match status" value="1"/>
</dbReference>
<name>A0A8B8ELI6_CRAVI</name>
<feature type="compositionally biased region" description="Polar residues" evidence="5">
    <location>
        <begin position="360"/>
        <end position="369"/>
    </location>
</feature>
<keyword evidence="2" id="KW-0539">Nucleus</keyword>
<evidence type="ECO:0000256" key="4">
    <source>
        <dbReference type="PROSITE-ProRule" id="PRU00723"/>
    </source>
</evidence>
<dbReference type="PANTHER" id="PTHR45740">
    <property type="entry name" value="POLY [ADP-RIBOSE] POLYMERASE"/>
    <property type="match status" value="1"/>
</dbReference>
<dbReference type="InterPro" id="IPR037197">
    <property type="entry name" value="WWE_dom_sf"/>
</dbReference>
<keyword evidence="4" id="KW-0479">Metal-binding</keyword>
<dbReference type="RefSeq" id="XP_022340772.1">
    <property type="nucleotide sequence ID" value="XM_022485064.1"/>
</dbReference>
<dbReference type="OrthoDB" id="5988750at2759"/>
<keyword evidence="9" id="KW-1185">Reference proteome</keyword>
<feature type="domain" description="PARP catalytic" evidence="8">
    <location>
        <begin position="618"/>
        <end position="836"/>
    </location>
</feature>
<dbReference type="Proteomes" id="UP000694844">
    <property type="component" value="Chromosome 5"/>
</dbReference>
<dbReference type="PROSITE" id="PS50103">
    <property type="entry name" value="ZF_C3H1"/>
    <property type="match status" value="2"/>
</dbReference>
<evidence type="ECO:0000313" key="9">
    <source>
        <dbReference type="Proteomes" id="UP000694844"/>
    </source>
</evidence>
<dbReference type="InterPro" id="IPR004170">
    <property type="entry name" value="WWE_dom"/>
</dbReference>
<gene>
    <name evidence="10 11 12 13" type="primary">LOC111135209</name>
</gene>
<dbReference type="SUPFAM" id="SSF56399">
    <property type="entry name" value="ADP-ribosylation"/>
    <property type="match status" value="1"/>
</dbReference>
<comment type="subcellular location">
    <subcellularLocation>
        <location evidence="1">Nucleus</location>
    </subcellularLocation>
</comment>
<dbReference type="SMART" id="SM00356">
    <property type="entry name" value="ZnF_C3H1"/>
    <property type="match status" value="3"/>
</dbReference>
<dbReference type="GeneID" id="111135209"/>
<dbReference type="RefSeq" id="XP_022340771.1">
    <property type="nucleotide sequence ID" value="XM_022485063.1"/>
</dbReference>
<dbReference type="RefSeq" id="XP_022340770.1">
    <property type="nucleotide sequence ID" value="XM_022485062.1"/>
</dbReference>
<dbReference type="AlphaFoldDB" id="A0A8B8ELI6"/>
<dbReference type="GO" id="GO:0005634">
    <property type="term" value="C:nucleus"/>
    <property type="evidence" value="ECO:0007669"/>
    <property type="project" value="UniProtKB-SubCell"/>
</dbReference>
<dbReference type="GO" id="GO:0008270">
    <property type="term" value="F:zinc ion binding"/>
    <property type="evidence" value="ECO:0007669"/>
    <property type="project" value="UniProtKB-KW"/>
</dbReference>
<evidence type="ECO:0000313" key="12">
    <source>
        <dbReference type="RefSeq" id="XP_022340771.1"/>
    </source>
</evidence>
<dbReference type="KEGG" id="cvn:111135209"/>
<dbReference type="GO" id="GO:0003950">
    <property type="term" value="F:NAD+ poly-ADP-ribosyltransferase activity"/>
    <property type="evidence" value="ECO:0007669"/>
    <property type="project" value="InterPro"/>
</dbReference>
<evidence type="ECO:0000313" key="10">
    <source>
        <dbReference type="RefSeq" id="XP_022340769.1"/>
    </source>
</evidence>
<feature type="compositionally biased region" description="Polar residues" evidence="5">
    <location>
        <begin position="1"/>
        <end position="28"/>
    </location>
</feature>
<dbReference type="PROSITE" id="PS50918">
    <property type="entry name" value="WWE"/>
    <property type="match status" value="1"/>
</dbReference>
<dbReference type="PROSITE" id="PS51059">
    <property type="entry name" value="PARP_CATALYTIC"/>
    <property type="match status" value="1"/>
</dbReference>
<evidence type="ECO:0000256" key="5">
    <source>
        <dbReference type="SAM" id="MobiDB-lite"/>
    </source>
</evidence>
<accession>A0A8B8ELI6</accession>
<evidence type="ECO:0000313" key="11">
    <source>
        <dbReference type="RefSeq" id="XP_022340770.1"/>
    </source>
</evidence>
<organism evidence="9 11">
    <name type="scientific">Crassostrea virginica</name>
    <name type="common">Eastern oyster</name>
    <dbReference type="NCBI Taxonomy" id="6565"/>
    <lineage>
        <taxon>Eukaryota</taxon>
        <taxon>Metazoa</taxon>
        <taxon>Spiralia</taxon>
        <taxon>Lophotrochozoa</taxon>
        <taxon>Mollusca</taxon>
        <taxon>Bivalvia</taxon>
        <taxon>Autobranchia</taxon>
        <taxon>Pteriomorphia</taxon>
        <taxon>Ostreida</taxon>
        <taxon>Ostreoidea</taxon>
        <taxon>Ostreidae</taxon>
        <taxon>Crassostrea</taxon>
    </lineage>
</organism>
<dbReference type="InterPro" id="IPR012317">
    <property type="entry name" value="Poly(ADP-ribose)pol_cat_dom"/>
</dbReference>